<organism evidence="2">
    <name type="scientific">Streptomyces sp. R21</name>
    <dbReference type="NCBI Taxonomy" id="3238627"/>
    <lineage>
        <taxon>Bacteria</taxon>
        <taxon>Bacillati</taxon>
        <taxon>Actinomycetota</taxon>
        <taxon>Actinomycetes</taxon>
        <taxon>Kitasatosporales</taxon>
        <taxon>Streptomycetaceae</taxon>
        <taxon>Streptomyces</taxon>
    </lineage>
</organism>
<accession>A0AB39PCN8</accession>
<feature type="transmembrane region" description="Helical" evidence="1">
    <location>
        <begin position="291"/>
        <end position="312"/>
    </location>
</feature>
<dbReference type="RefSeq" id="WP_369234885.1">
    <property type="nucleotide sequence ID" value="NZ_CP163435.1"/>
</dbReference>
<feature type="transmembrane region" description="Helical" evidence="1">
    <location>
        <begin position="137"/>
        <end position="160"/>
    </location>
</feature>
<proteinExistence type="predicted"/>
<feature type="transmembrane region" description="Helical" evidence="1">
    <location>
        <begin position="33"/>
        <end position="52"/>
    </location>
</feature>
<keyword evidence="1" id="KW-1133">Transmembrane helix</keyword>
<evidence type="ECO:0000313" key="2">
    <source>
        <dbReference type="EMBL" id="XDQ27621.1"/>
    </source>
</evidence>
<evidence type="ECO:0008006" key="3">
    <source>
        <dbReference type="Google" id="ProtNLM"/>
    </source>
</evidence>
<feature type="transmembrane region" description="Helical" evidence="1">
    <location>
        <begin position="98"/>
        <end position="116"/>
    </location>
</feature>
<sequence length="319" mass="33865">MTATAALPTPVRRSRPRVRGLLWTLLRLHRTALWLWLTFVAATAGLLLWLLGPGADATQAKLDAFGYSGVSAAAWSSDAMGSFTSGTYNDLFYAPSNLITIASFAIALFAGGPLIARELENGTAQLAWTQSVSPARWLAAKLAVPAGFVVLGTTLLVLVYRQLWSAHSNLLLAGIGPTSIYYSIGPSTVAAPLLGLAFGALAGLVLRRTLPALAVAGAGYFVVYAVLGKHWPFQGDYPQPGVRSRSWAITSTGAEVADPGCYDSQKCLAEHDIAGFGREYLPSSDYWSHQLLETGVLLALTALLVTAAFVVLRRRGTTA</sequence>
<name>A0AB39PCN8_9ACTN</name>
<reference evidence="2" key="1">
    <citation type="submission" date="2024-07" db="EMBL/GenBank/DDBJ databases">
        <authorList>
            <person name="Yu S.T."/>
        </authorList>
    </citation>
    <scope>NUCLEOTIDE SEQUENCE</scope>
    <source>
        <strain evidence="2">R21</strain>
    </source>
</reference>
<evidence type="ECO:0000256" key="1">
    <source>
        <dbReference type="SAM" id="Phobius"/>
    </source>
</evidence>
<feature type="transmembrane region" description="Helical" evidence="1">
    <location>
        <begin position="180"/>
        <end position="202"/>
    </location>
</feature>
<keyword evidence="1" id="KW-0472">Membrane</keyword>
<feature type="transmembrane region" description="Helical" evidence="1">
    <location>
        <begin position="209"/>
        <end position="227"/>
    </location>
</feature>
<gene>
    <name evidence="2" type="ORF">AB5J56_24280</name>
</gene>
<keyword evidence="1" id="KW-0812">Transmembrane</keyword>
<dbReference type="AlphaFoldDB" id="A0AB39PCN8"/>
<protein>
    <recommendedName>
        <fullName evidence="3">ABC-2 family transporter protein</fullName>
    </recommendedName>
</protein>
<dbReference type="EMBL" id="CP163435">
    <property type="protein sequence ID" value="XDQ27621.1"/>
    <property type="molecule type" value="Genomic_DNA"/>
</dbReference>